<reference evidence="1 2" key="1">
    <citation type="submission" date="2017-04" db="EMBL/GenBank/DDBJ databases">
        <authorList>
            <person name="Afonso C.L."/>
            <person name="Miller P.J."/>
            <person name="Scott M.A."/>
            <person name="Spackman E."/>
            <person name="Goraichik I."/>
            <person name="Dimitrov K.M."/>
            <person name="Suarez D.L."/>
            <person name="Swayne D.E."/>
        </authorList>
    </citation>
    <scope>NUCLEOTIDE SEQUENCE [LARGE SCALE GENOMIC DNA]</scope>
    <source>
        <strain evidence="1">LMG 28154</strain>
    </source>
</reference>
<evidence type="ECO:0008006" key="3">
    <source>
        <dbReference type="Google" id="ProtNLM"/>
    </source>
</evidence>
<name>A0A238GZZ6_9BURK</name>
<evidence type="ECO:0000313" key="2">
    <source>
        <dbReference type="Proteomes" id="UP000198460"/>
    </source>
</evidence>
<evidence type="ECO:0000313" key="1">
    <source>
        <dbReference type="EMBL" id="SMF98534.1"/>
    </source>
</evidence>
<gene>
    <name evidence="1" type="ORF">BSIN_1812</name>
</gene>
<dbReference type="Proteomes" id="UP000198460">
    <property type="component" value="Unassembled WGS sequence"/>
</dbReference>
<protein>
    <recommendedName>
        <fullName evidence="3">Lipoprotein</fullName>
    </recommendedName>
</protein>
<sequence>MRTSVQCVERTHVFRTVHPPRMPRSAVSVSHGFLRSCAATAAALALLSTGCAQSATSDGNGTQAATSIERAKADRLAREQQIARTVPSLASIKLTQPRPLTLRDSGQSAALTFLRDIDLRIVGDIGFYVHRLSATLVPTQAGAPIVLDDPTSFEIDVHRGAVTLDDAKLTTLFNGYIFGYRNAPLRKLHVSAGDGVIHLQGEMQRNGWVPFSLTGRLDIVDRTKLVFRPVSIRVSGINANPVMRAANVKMSDLLKIDTPIARLTGDDLVLDIGKLMPPPRLNLTITALRITPGGVDLSLDDGSRAGFALPDSAPKQAMYIRGGDVKFMRSMPMNANLVIGPMRDASANEPFVLDLYHYRDQVSAGYFNFDNTGAITIRMPSYAKLNRPGSAPTFGAASARLNDSLLADQQTDLEAARRQWQAFALVDARGPAAQPGFRKIAVNRNAGAPARPTERRVSSRPTTIHLHNADFYIADNIGFRVDDLVVQLTAKRAGEPVDLDDPNQYDIRILSGSVLAPWQAMSDLFNRYLLDYSPRSLNDLKLSANGGNLRVQGGLKLWNQVPPGVWLPADMEGTLTLVDERHLAFTPSQVSVLGVPQAKLLRALGIELSTLAPLKRRGAELRGDQLVLDQYMVFPPPVLAGRMSQATVEPDGLRLTFSPATDTPVLHPPASLPASYMWLENGDMKMFNVLELNARALIRNSTQARVRFDLYGYRDQVSQGSVQMAADGTLLVDLGKKDPLAP</sequence>
<dbReference type="EMBL" id="FXAN01000032">
    <property type="protein sequence ID" value="SMF98534.1"/>
    <property type="molecule type" value="Genomic_DNA"/>
</dbReference>
<organism evidence="1 2">
    <name type="scientific">Burkholderia singularis</name>
    <dbReference type="NCBI Taxonomy" id="1503053"/>
    <lineage>
        <taxon>Bacteria</taxon>
        <taxon>Pseudomonadati</taxon>
        <taxon>Pseudomonadota</taxon>
        <taxon>Betaproteobacteria</taxon>
        <taxon>Burkholderiales</taxon>
        <taxon>Burkholderiaceae</taxon>
        <taxon>Burkholderia</taxon>
        <taxon>pseudomallei group</taxon>
    </lineage>
</organism>
<proteinExistence type="predicted"/>
<dbReference type="AlphaFoldDB" id="A0A238GZZ6"/>
<accession>A0A238GZZ6</accession>